<dbReference type="InterPro" id="IPR016130">
    <property type="entry name" value="Tyr_Pase_AS"/>
</dbReference>
<evidence type="ECO:0000313" key="6">
    <source>
        <dbReference type="WBParaSite" id="TCONS_00003761.p1"/>
    </source>
</evidence>
<dbReference type="PROSITE" id="PS00383">
    <property type="entry name" value="TYR_PHOSPHATASE_1"/>
    <property type="match status" value="1"/>
</dbReference>
<evidence type="ECO:0000256" key="1">
    <source>
        <dbReference type="SAM" id="Coils"/>
    </source>
</evidence>
<dbReference type="PROSITE" id="PS50056">
    <property type="entry name" value="TYR_PHOSPHATASE_2"/>
    <property type="match status" value="1"/>
</dbReference>
<feature type="transmembrane region" description="Helical" evidence="2">
    <location>
        <begin position="12"/>
        <end position="29"/>
    </location>
</feature>
<proteinExistence type="predicted"/>
<dbReference type="PROSITE" id="PS50055">
    <property type="entry name" value="TYR_PHOSPHATASE_PTP"/>
    <property type="match status" value="2"/>
</dbReference>
<dbReference type="AlphaFoldDB" id="A0AAF5CY78"/>
<feature type="transmembrane region" description="Helical" evidence="2">
    <location>
        <begin position="1230"/>
        <end position="1259"/>
    </location>
</feature>
<keyword evidence="5" id="KW-1185">Reference proteome</keyword>
<feature type="domain" description="Tyrosine-protein phosphatase" evidence="3">
    <location>
        <begin position="1327"/>
        <end position="1546"/>
    </location>
</feature>
<accession>A0AAF5CY78</accession>
<dbReference type="SMART" id="SM00404">
    <property type="entry name" value="PTPc_motif"/>
    <property type="match status" value="2"/>
</dbReference>
<dbReference type="PRINTS" id="PR00700">
    <property type="entry name" value="PRTYPHPHTASE"/>
</dbReference>
<dbReference type="SUPFAM" id="SSF52799">
    <property type="entry name" value="(Phosphotyrosine protein) phosphatases II"/>
    <property type="match status" value="2"/>
</dbReference>
<evidence type="ECO:0000313" key="5">
    <source>
        <dbReference type="Proteomes" id="UP000035681"/>
    </source>
</evidence>
<dbReference type="InterPro" id="IPR056005">
    <property type="entry name" value="DUF7583"/>
</dbReference>
<reference evidence="6" key="1">
    <citation type="submission" date="2024-02" db="UniProtKB">
        <authorList>
            <consortium name="WormBaseParasite"/>
        </authorList>
    </citation>
    <scope>IDENTIFICATION</scope>
</reference>
<feature type="domain" description="Tyrosine-protein phosphatase" evidence="3">
    <location>
        <begin position="1635"/>
        <end position="1873"/>
    </location>
</feature>
<dbReference type="Pfam" id="PF00102">
    <property type="entry name" value="Y_phosphatase"/>
    <property type="match status" value="2"/>
</dbReference>
<dbReference type="CDD" id="cd00047">
    <property type="entry name" value="PTPc"/>
    <property type="match status" value="1"/>
</dbReference>
<keyword evidence="2" id="KW-0812">Transmembrane</keyword>
<evidence type="ECO:0000259" key="3">
    <source>
        <dbReference type="PROSITE" id="PS50055"/>
    </source>
</evidence>
<dbReference type="GO" id="GO:0004725">
    <property type="term" value="F:protein tyrosine phosphatase activity"/>
    <property type="evidence" value="ECO:0007669"/>
    <property type="project" value="InterPro"/>
</dbReference>
<feature type="transmembrane region" description="Helical" evidence="2">
    <location>
        <begin position="645"/>
        <end position="671"/>
    </location>
</feature>
<evidence type="ECO:0000256" key="2">
    <source>
        <dbReference type="SAM" id="Phobius"/>
    </source>
</evidence>
<dbReference type="Pfam" id="PF24488">
    <property type="entry name" value="DUF7584"/>
    <property type="match status" value="2"/>
</dbReference>
<dbReference type="InterPro" id="IPR052782">
    <property type="entry name" value="Oocyte-zygote_transition_reg"/>
</dbReference>
<dbReference type="Pfam" id="PF24490">
    <property type="entry name" value="DUF7585"/>
    <property type="match status" value="2"/>
</dbReference>
<name>A0AAF5CY78_STRER</name>
<dbReference type="Pfam" id="PF24486">
    <property type="entry name" value="DUF7583"/>
    <property type="match status" value="2"/>
</dbReference>
<dbReference type="InterPro" id="IPR056007">
    <property type="entry name" value="DUF7585"/>
</dbReference>
<feature type="domain" description="Tyrosine specific protein phosphatases" evidence="4">
    <location>
        <begin position="1792"/>
        <end position="1864"/>
    </location>
</feature>
<feature type="coiled-coil region" evidence="1">
    <location>
        <begin position="1191"/>
        <end position="1218"/>
    </location>
</feature>
<dbReference type="InterPro" id="IPR003595">
    <property type="entry name" value="Tyr_Pase_cat"/>
</dbReference>
<dbReference type="InterPro" id="IPR000242">
    <property type="entry name" value="PTP_cat"/>
</dbReference>
<dbReference type="Proteomes" id="UP000035681">
    <property type="component" value="Unplaced"/>
</dbReference>
<dbReference type="PANTHER" id="PTHR46163">
    <property type="entry name" value="TYROSINE-PROTEIN PHOSPHATASE-RELATED"/>
    <property type="match status" value="1"/>
</dbReference>
<keyword evidence="2" id="KW-1133">Transmembrane helix</keyword>
<organism evidence="5 6">
    <name type="scientific">Strongyloides stercoralis</name>
    <name type="common">Threadworm</name>
    <dbReference type="NCBI Taxonomy" id="6248"/>
    <lineage>
        <taxon>Eukaryota</taxon>
        <taxon>Metazoa</taxon>
        <taxon>Ecdysozoa</taxon>
        <taxon>Nematoda</taxon>
        <taxon>Chromadorea</taxon>
        <taxon>Rhabditida</taxon>
        <taxon>Tylenchina</taxon>
        <taxon>Panagrolaimomorpha</taxon>
        <taxon>Strongyloidoidea</taxon>
        <taxon>Strongyloididae</taxon>
        <taxon>Strongyloides</taxon>
    </lineage>
</organism>
<dbReference type="SMART" id="SM00194">
    <property type="entry name" value="PTPc"/>
    <property type="match status" value="1"/>
</dbReference>
<protein>
    <submittedName>
        <fullName evidence="6">Kynureninase</fullName>
    </submittedName>
</protein>
<keyword evidence="1" id="KW-0175">Coiled coil</keyword>
<dbReference type="InterPro" id="IPR000387">
    <property type="entry name" value="Tyr_Pase_dom"/>
</dbReference>
<dbReference type="Gene3D" id="3.90.190.10">
    <property type="entry name" value="Protein tyrosine phosphatase superfamily"/>
    <property type="match status" value="2"/>
</dbReference>
<keyword evidence="2" id="KW-0472">Membrane</keyword>
<sequence>RCNDELCYKHHLLLKLCLGYNVGIIAFLVNRQETTQGGECFNYLSTDRREVPFETYNLLHFYKKLMAVEEISIGVESMMGKNKILSQNNYTLIFFAKVMCNQGKIISKNTTGSFVTGEIAKSPINFGKINIIVRRNNRSLKKGFQHGLHKESQLTFLTMKQLKMFSHFQLSTIAWLLLHFLDCSYQTTYGNFFPSVPGELTGQSFPVTLKTNASSDLVIVKCPAPQYKHTKTNDRFVQNEKLRDMDIFYYTADKTFAWAPMLYNSSGPSFMHCGTFFIKKVKTSGSDEYEWTYNLNWESQPDPIQVAEPQTISTKIDMISNKCGTIETNVVVYHKNKENGMQKFNIEDKITAHVNDLYYHFKKPGSNDGMEVKVPCGIARAVNEPPKLLIKGLTSTPIIFKDLQIYVIKQKQSLGSYSIELSMGDGASTPDFYKGEEVKMKKMMYTRTGIEEIPSSNEVITSSFSTQGYQLLKFSYNCPTIVGSKMISRIFYLGPESENYVFPNENTIYLSNETAIQPNCSLQRITFGYLDSVTVSGVTTNLNDLMDDGAIKNNLKRVKDFIFMMDAKEDKVTLECFYITPNGNLTLVQTFIKGKKVFIGLNDRGEEIYDVKSNDDIRKEYEKNKELETQNKSLLSKLKSKIGPIGAYAVIIIIALVAFTIILVVGILLYKKFLKEWIAKKKLLFNFISIIQMHICNQSVNVLIPLHVYLCLQCKRFHAITNIETMAMIKIRFKNISWLDTAQIIIRGMKSNDTNSFIHANELIYQTTYGNFIPSVPGELTGQSFPVTLKTNASSDLVIVKCPGPQYRHTKTTDDFFLTKNQHKLDLFHHTDDKTFAWAPMLYNSSGPSLMNCGKILIKKDNSMDTTNYEWTYNLNWENQPDPMQIAEPETISKKLSSTTDKCGDKDDKIVVYHKDRKNVLKKFGLKNEVLGYVNDLYYFFQKPGNNSKMEIKSPCHIARAINDKPEIKIEGHISSPVSFNDLDFNVIKQEHVSGSYSIKLFIGGQTMVPNFYEGEQVKIKKIKFKRTGIEEMANSDEIISSSITLQGFQLLKFSYDYPTLRGSKTISKIFYFAPVSESYVFPNEDTIYLANETAIQPNCSVHRLSFGYLDSITVSGISTNLNDLMDDGTIKNGLKRVKDFVFMVDTKNDKITLECFFITPNGNVTLIQTFLKGKRVFIGRNDKGEEIYDVKSNDDKSEEYEKKLAEHRKQLADERKTLFEKLKDKVGVIGAYALIIGSGLVVLIITLMIAIFCFIKILKPWIIRKRIQKKHPNIFIFWDRLSGQNLKAYAETIQSSKYIPEKLKNQIVSRRVEGGEVVESNTNACFDRNLVKCFKDIDGEVKAHYISGVSPIRTYIISDGPAPDKVEFFWELLYREDVAVTFAIIFQEHEMIKNSHSKAFYWPQEKGRYGKVNVEFCGNIHTDIPFVTVRRFNMTLENGKPKKLIHFHISNWKEHDVPHSDRLIIKLYKEISEQAGIGKVLVHTTHGSGSRVFIFTYFACIFEAMKENDTIDEPLEVIKEVRSQRYGGNISSFEYAYITRALVTYFMESKLLVDITNHRLAFNDEYDDFIFKLGDKEANMDPDLKNFLSFVNIVDDGKLKDLCDQSVNVQMLSEVDLRLQCKRFFAISNMEAMSRMKIRYTDIPCLDKTSINVNGRGSMDIYGFIHANEFKYKYKFGTKERKIIMCQAPLETSMNDMLDMIHRYKIGIIVVLVNKDEIDKGAKCFPYLLTTRKEVNFGGYNLLYRGHQPGKNNYFTEYTYSVIDKSSRLVHTFKLLHYLNWPDKTIPNEKHSLHGLYKRIIELYDNSHIVIHCSAGIGRTGTLALIIYMIDVIKSKESFDPIKCLAKIRQHRCKAVQTTPQFVYALSILYEHFKGQIDRMDDKAYETFMSLADDVYYKSNNNLGRKKILVI</sequence>
<dbReference type="InterPro" id="IPR056006">
    <property type="entry name" value="DUF7584"/>
</dbReference>
<dbReference type="InterPro" id="IPR029021">
    <property type="entry name" value="Prot-tyrosine_phosphatase-like"/>
</dbReference>
<evidence type="ECO:0000259" key="4">
    <source>
        <dbReference type="PROSITE" id="PS50056"/>
    </source>
</evidence>
<dbReference type="WBParaSite" id="TCONS_00003761.p1">
    <property type="protein sequence ID" value="TCONS_00003761.p1"/>
    <property type="gene ID" value="XLOC_000276"/>
</dbReference>
<dbReference type="PANTHER" id="PTHR46163:SF17">
    <property type="entry name" value="DNA-DIRECTED DNA POLYMERASE-RELATED"/>
    <property type="match status" value="1"/>
</dbReference>